<proteinExistence type="predicted"/>
<feature type="signal peptide" evidence="1">
    <location>
        <begin position="1"/>
        <end position="21"/>
    </location>
</feature>
<gene>
    <name evidence="2" type="ORF">C8A05DRAFT_19815</name>
</gene>
<evidence type="ECO:0000313" key="3">
    <source>
        <dbReference type="Proteomes" id="UP001303889"/>
    </source>
</evidence>
<dbReference type="AlphaFoldDB" id="A0AAN6MBN1"/>
<accession>A0AAN6MBN1</accession>
<evidence type="ECO:0000256" key="1">
    <source>
        <dbReference type="SAM" id="SignalP"/>
    </source>
</evidence>
<keyword evidence="3" id="KW-1185">Reference proteome</keyword>
<organism evidence="2 3">
    <name type="scientific">Staphylotrichum tortipilum</name>
    <dbReference type="NCBI Taxonomy" id="2831512"/>
    <lineage>
        <taxon>Eukaryota</taxon>
        <taxon>Fungi</taxon>
        <taxon>Dikarya</taxon>
        <taxon>Ascomycota</taxon>
        <taxon>Pezizomycotina</taxon>
        <taxon>Sordariomycetes</taxon>
        <taxon>Sordariomycetidae</taxon>
        <taxon>Sordariales</taxon>
        <taxon>Chaetomiaceae</taxon>
        <taxon>Staphylotrichum</taxon>
    </lineage>
</organism>
<sequence>MRISTSSLLAAVAILPGPAYAVKGVISDTVTSSQEGCQSLCGLNNACLMALYQRQCHECWLMDCALKFLPEGLTGAGKDTVEIKPICDSALIPKPREEGCNGAPSTATTTSAAVITTTNSAAGTTETGANGSAAWRMSLSWLSFSVVAAATVLVAV</sequence>
<feature type="chain" id="PRO_5042928433" evidence="1">
    <location>
        <begin position="22"/>
        <end position="156"/>
    </location>
</feature>
<evidence type="ECO:0000313" key="2">
    <source>
        <dbReference type="EMBL" id="KAK3897417.1"/>
    </source>
</evidence>
<protein>
    <submittedName>
        <fullName evidence="2">Uncharacterized protein</fullName>
    </submittedName>
</protein>
<name>A0AAN6MBN1_9PEZI</name>
<reference evidence="2" key="1">
    <citation type="journal article" date="2023" name="Mol. Phylogenet. Evol.">
        <title>Genome-scale phylogeny and comparative genomics of the fungal order Sordariales.</title>
        <authorList>
            <person name="Hensen N."/>
            <person name="Bonometti L."/>
            <person name="Westerberg I."/>
            <person name="Brannstrom I.O."/>
            <person name="Guillou S."/>
            <person name="Cros-Aarteil S."/>
            <person name="Calhoun S."/>
            <person name="Haridas S."/>
            <person name="Kuo A."/>
            <person name="Mondo S."/>
            <person name="Pangilinan J."/>
            <person name="Riley R."/>
            <person name="LaButti K."/>
            <person name="Andreopoulos B."/>
            <person name="Lipzen A."/>
            <person name="Chen C."/>
            <person name="Yan M."/>
            <person name="Daum C."/>
            <person name="Ng V."/>
            <person name="Clum A."/>
            <person name="Steindorff A."/>
            <person name="Ohm R.A."/>
            <person name="Martin F."/>
            <person name="Silar P."/>
            <person name="Natvig D.O."/>
            <person name="Lalanne C."/>
            <person name="Gautier V."/>
            <person name="Ament-Velasquez S.L."/>
            <person name="Kruys A."/>
            <person name="Hutchinson M.I."/>
            <person name="Powell A.J."/>
            <person name="Barry K."/>
            <person name="Miller A.N."/>
            <person name="Grigoriev I.V."/>
            <person name="Debuchy R."/>
            <person name="Gladieux P."/>
            <person name="Hiltunen Thoren M."/>
            <person name="Johannesson H."/>
        </authorList>
    </citation>
    <scope>NUCLEOTIDE SEQUENCE</scope>
    <source>
        <strain evidence="2">CBS 103.79</strain>
    </source>
</reference>
<keyword evidence="1" id="KW-0732">Signal</keyword>
<dbReference type="Proteomes" id="UP001303889">
    <property type="component" value="Unassembled WGS sequence"/>
</dbReference>
<dbReference type="EMBL" id="MU856172">
    <property type="protein sequence ID" value="KAK3897417.1"/>
    <property type="molecule type" value="Genomic_DNA"/>
</dbReference>
<reference evidence="2" key="2">
    <citation type="submission" date="2023-05" db="EMBL/GenBank/DDBJ databases">
        <authorList>
            <consortium name="Lawrence Berkeley National Laboratory"/>
            <person name="Steindorff A."/>
            <person name="Hensen N."/>
            <person name="Bonometti L."/>
            <person name="Westerberg I."/>
            <person name="Brannstrom I.O."/>
            <person name="Guillou S."/>
            <person name="Cros-Aarteil S."/>
            <person name="Calhoun S."/>
            <person name="Haridas S."/>
            <person name="Kuo A."/>
            <person name="Mondo S."/>
            <person name="Pangilinan J."/>
            <person name="Riley R."/>
            <person name="Labutti K."/>
            <person name="Andreopoulos B."/>
            <person name="Lipzen A."/>
            <person name="Chen C."/>
            <person name="Yanf M."/>
            <person name="Daum C."/>
            <person name="Ng V."/>
            <person name="Clum A."/>
            <person name="Ohm R."/>
            <person name="Martin F."/>
            <person name="Silar P."/>
            <person name="Natvig D."/>
            <person name="Lalanne C."/>
            <person name="Gautier V."/>
            <person name="Ament-Velasquez S.L."/>
            <person name="Kruys A."/>
            <person name="Hutchinson M.I."/>
            <person name="Powell A.J."/>
            <person name="Barry K."/>
            <person name="Miller A.N."/>
            <person name="Grigoriev I.V."/>
            <person name="Debuchy R."/>
            <person name="Gladieux P."/>
            <person name="Thoren M.H."/>
            <person name="Johannesson H."/>
        </authorList>
    </citation>
    <scope>NUCLEOTIDE SEQUENCE</scope>
    <source>
        <strain evidence="2">CBS 103.79</strain>
    </source>
</reference>
<comment type="caution">
    <text evidence="2">The sequence shown here is derived from an EMBL/GenBank/DDBJ whole genome shotgun (WGS) entry which is preliminary data.</text>
</comment>